<dbReference type="Gene3D" id="3.75.10.10">
    <property type="entry name" value="L-arginine/glycine Amidinotransferase, Chain A"/>
    <property type="match status" value="1"/>
</dbReference>
<dbReference type="GO" id="GO:0009446">
    <property type="term" value="P:putrescine biosynthetic process"/>
    <property type="evidence" value="ECO:0007669"/>
    <property type="project" value="InterPro"/>
</dbReference>
<dbReference type="InterPro" id="IPR007466">
    <property type="entry name" value="Peptidyl-Arg-deiminase_porph"/>
</dbReference>
<proteinExistence type="predicted"/>
<evidence type="ECO:0000313" key="2">
    <source>
        <dbReference type="EMBL" id="KAK6925181.1"/>
    </source>
</evidence>
<dbReference type="AlphaFoldDB" id="A0AAN8V7W2"/>
<dbReference type="GO" id="GO:0047632">
    <property type="term" value="F:agmatine deiminase activity"/>
    <property type="evidence" value="ECO:0007669"/>
    <property type="project" value="TreeGrafter"/>
</dbReference>
<accession>A0AAN8V7W2</accession>
<comment type="caution">
    <text evidence="2">The sequence shown here is derived from an EMBL/GenBank/DDBJ whole genome shotgun (WGS) entry which is preliminary data.</text>
</comment>
<dbReference type="SUPFAM" id="SSF55909">
    <property type="entry name" value="Pentein"/>
    <property type="match status" value="1"/>
</dbReference>
<protein>
    <submittedName>
        <fullName evidence="2">Peptidyl-arginine deiminase, Porphyromonas-type</fullName>
    </submittedName>
</protein>
<sequence>MEEGTCLTTEECLLNKNRNPHLNKQQIEDELKGISWSQKGYYSYLVDYLPGIVMLSWTDDISDLQYERSVEAFSVLSSEIDACGRKLEIIKLHVPSPLCMTDEETASVVQKDEAKPRLAHTRLAASHVHFYIANGGIIAP</sequence>
<evidence type="ECO:0000256" key="1">
    <source>
        <dbReference type="ARBA" id="ARBA00022801"/>
    </source>
</evidence>
<keyword evidence="3" id="KW-1185">Reference proteome</keyword>
<evidence type="ECO:0000313" key="3">
    <source>
        <dbReference type="Proteomes" id="UP001370490"/>
    </source>
</evidence>
<reference evidence="2 3" key="1">
    <citation type="submission" date="2023-12" db="EMBL/GenBank/DDBJ databases">
        <title>A high-quality genome assembly for Dillenia turbinata (Dilleniales).</title>
        <authorList>
            <person name="Chanderbali A."/>
        </authorList>
    </citation>
    <scope>NUCLEOTIDE SEQUENCE [LARGE SCALE GENOMIC DNA]</scope>
    <source>
        <strain evidence="2">LSX21</strain>
        <tissue evidence="2">Leaf</tissue>
    </source>
</reference>
<dbReference type="EMBL" id="JBAMMX010000016">
    <property type="protein sequence ID" value="KAK6925181.1"/>
    <property type="molecule type" value="Genomic_DNA"/>
</dbReference>
<name>A0AAN8V7W2_9MAGN</name>
<gene>
    <name evidence="2" type="ORF">RJ641_009507</name>
</gene>
<dbReference type="PANTHER" id="PTHR31377:SF2">
    <property type="entry name" value="AGMATINE DEIMINASE"/>
    <property type="match status" value="1"/>
</dbReference>
<organism evidence="2 3">
    <name type="scientific">Dillenia turbinata</name>
    <dbReference type="NCBI Taxonomy" id="194707"/>
    <lineage>
        <taxon>Eukaryota</taxon>
        <taxon>Viridiplantae</taxon>
        <taxon>Streptophyta</taxon>
        <taxon>Embryophyta</taxon>
        <taxon>Tracheophyta</taxon>
        <taxon>Spermatophyta</taxon>
        <taxon>Magnoliopsida</taxon>
        <taxon>eudicotyledons</taxon>
        <taxon>Gunneridae</taxon>
        <taxon>Pentapetalae</taxon>
        <taxon>Dilleniales</taxon>
        <taxon>Dilleniaceae</taxon>
        <taxon>Dillenia</taxon>
    </lineage>
</organism>
<dbReference type="GO" id="GO:0004668">
    <property type="term" value="F:protein-arginine deiminase activity"/>
    <property type="evidence" value="ECO:0007669"/>
    <property type="project" value="InterPro"/>
</dbReference>
<keyword evidence="1" id="KW-0378">Hydrolase</keyword>
<dbReference type="PANTHER" id="PTHR31377">
    <property type="entry name" value="AGMATINE DEIMINASE-RELATED"/>
    <property type="match status" value="1"/>
</dbReference>
<dbReference type="Proteomes" id="UP001370490">
    <property type="component" value="Unassembled WGS sequence"/>
</dbReference>
<dbReference type="Pfam" id="PF04371">
    <property type="entry name" value="PAD_porph"/>
    <property type="match status" value="2"/>
</dbReference>